<evidence type="ECO:0000313" key="3">
    <source>
        <dbReference type="Ensembl" id="ENSCINP00000025405.2"/>
    </source>
</evidence>
<evidence type="ECO:0000259" key="2">
    <source>
        <dbReference type="PROSITE" id="PS50128"/>
    </source>
</evidence>
<dbReference type="STRING" id="7719.ENSCINP00000025405"/>
<dbReference type="InterPro" id="IPR035967">
    <property type="entry name" value="SWAP/Surp_sf"/>
</dbReference>
<feature type="compositionally biased region" description="Acidic residues" evidence="1">
    <location>
        <begin position="80"/>
        <end position="91"/>
    </location>
</feature>
<dbReference type="Proteomes" id="UP000008144">
    <property type="component" value="Chromosome 10"/>
</dbReference>
<reference evidence="3" key="4">
    <citation type="submission" date="2025-09" db="UniProtKB">
        <authorList>
            <consortium name="Ensembl"/>
        </authorList>
    </citation>
    <scope>IDENTIFICATION</scope>
</reference>
<reference evidence="4" key="1">
    <citation type="journal article" date="2002" name="Science">
        <title>The draft genome of Ciona intestinalis: insights into chordate and vertebrate origins.</title>
        <authorList>
            <person name="Dehal P."/>
            <person name="Satou Y."/>
            <person name="Campbell R.K."/>
            <person name="Chapman J."/>
            <person name="Degnan B."/>
            <person name="De Tomaso A."/>
            <person name="Davidson B."/>
            <person name="Di Gregorio A."/>
            <person name="Gelpke M."/>
            <person name="Goodstein D.M."/>
            <person name="Harafuji N."/>
            <person name="Hastings K.E."/>
            <person name="Ho I."/>
            <person name="Hotta K."/>
            <person name="Huang W."/>
            <person name="Kawashima T."/>
            <person name="Lemaire P."/>
            <person name="Martinez D."/>
            <person name="Meinertzhagen I.A."/>
            <person name="Necula S."/>
            <person name="Nonaka M."/>
            <person name="Putnam N."/>
            <person name="Rash S."/>
            <person name="Saiga H."/>
            <person name="Satake M."/>
            <person name="Terry A."/>
            <person name="Yamada L."/>
            <person name="Wang H.G."/>
            <person name="Awazu S."/>
            <person name="Azumi K."/>
            <person name="Boore J."/>
            <person name="Branno M."/>
            <person name="Chin-Bow S."/>
            <person name="DeSantis R."/>
            <person name="Doyle S."/>
            <person name="Francino P."/>
            <person name="Keys D.N."/>
            <person name="Haga S."/>
            <person name="Hayashi H."/>
            <person name="Hino K."/>
            <person name="Imai K.S."/>
            <person name="Inaba K."/>
            <person name="Kano S."/>
            <person name="Kobayashi K."/>
            <person name="Kobayashi M."/>
            <person name="Lee B.I."/>
            <person name="Makabe K.W."/>
            <person name="Manohar C."/>
            <person name="Matassi G."/>
            <person name="Medina M."/>
            <person name="Mochizuki Y."/>
            <person name="Mount S."/>
            <person name="Morishita T."/>
            <person name="Miura S."/>
            <person name="Nakayama A."/>
            <person name="Nishizaka S."/>
            <person name="Nomoto H."/>
            <person name="Ohta F."/>
            <person name="Oishi K."/>
            <person name="Rigoutsos I."/>
            <person name="Sano M."/>
            <person name="Sasaki A."/>
            <person name="Sasakura Y."/>
            <person name="Shoguchi E."/>
            <person name="Shin-i T."/>
            <person name="Spagnuolo A."/>
            <person name="Stainier D."/>
            <person name="Suzuki M.M."/>
            <person name="Tassy O."/>
            <person name="Takatori N."/>
            <person name="Tokuoka M."/>
            <person name="Yagi K."/>
            <person name="Yoshizaki F."/>
            <person name="Wada S."/>
            <person name="Zhang C."/>
            <person name="Hyatt P.D."/>
            <person name="Larimer F."/>
            <person name="Detter C."/>
            <person name="Doggett N."/>
            <person name="Glavina T."/>
            <person name="Hawkins T."/>
            <person name="Richardson P."/>
            <person name="Lucas S."/>
            <person name="Kohara Y."/>
            <person name="Levine M."/>
            <person name="Satoh N."/>
            <person name="Rokhsar D.S."/>
        </authorList>
    </citation>
    <scope>NUCLEOTIDE SEQUENCE [LARGE SCALE GENOMIC DNA]</scope>
</reference>
<reference evidence="3" key="2">
    <citation type="journal article" date="2008" name="Genome Biol.">
        <title>Improved genome assembly and evidence-based global gene model set for the chordate Ciona intestinalis: new insight into intron and operon populations.</title>
        <authorList>
            <person name="Satou Y."/>
            <person name="Mineta K."/>
            <person name="Ogasawara M."/>
            <person name="Sasakura Y."/>
            <person name="Shoguchi E."/>
            <person name="Ueno K."/>
            <person name="Yamada L."/>
            <person name="Matsumoto J."/>
            <person name="Wasserscheid J."/>
            <person name="Dewar K."/>
            <person name="Wiley G.B."/>
            <person name="Macmil S.L."/>
            <person name="Roe B.A."/>
            <person name="Zeller R.W."/>
            <person name="Hastings K.E."/>
            <person name="Lemaire P."/>
            <person name="Lindquist E."/>
            <person name="Endo T."/>
            <person name="Hotta K."/>
            <person name="Inaba K."/>
        </authorList>
    </citation>
    <scope>NUCLEOTIDE SEQUENCE [LARGE SCALE GENOMIC DNA]</scope>
    <source>
        <strain evidence="3">wild type</strain>
    </source>
</reference>
<organism evidence="3 4">
    <name type="scientific">Ciona intestinalis</name>
    <name type="common">Transparent sea squirt</name>
    <name type="synonym">Ascidia intestinalis</name>
    <dbReference type="NCBI Taxonomy" id="7719"/>
    <lineage>
        <taxon>Eukaryota</taxon>
        <taxon>Metazoa</taxon>
        <taxon>Chordata</taxon>
        <taxon>Tunicata</taxon>
        <taxon>Ascidiacea</taxon>
        <taxon>Phlebobranchia</taxon>
        <taxon>Cionidae</taxon>
        <taxon>Ciona</taxon>
    </lineage>
</organism>
<feature type="compositionally biased region" description="Basic and acidic residues" evidence="1">
    <location>
        <begin position="65"/>
        <end position="79"/>
    </location>
</feature>
<dbReference type="EMBL" id="EAAA01000584">
    <property type="status" value="NOT_ANNOTATED_CDS"/>
    <property type="molecule type" value="Genomic_DNA"/>
</dbReference>
<dbReference type="Ensembl" id="ENSCINT00000025651.2">
    <property type="protein sequence ID" value="ENSCINP00000025405.2"/>
    <property type="gene ID" value="ENSCING00000013950.2"/>
</dbReference>
<dbReference type="InParanoid" id="F6RQ60"/>
<dbReference type="OMA" id="FLQFGHY"/>
<dbReference type="GO" id="GO:0006396">
    <property type="term" value="P:RNA processing"/>
    <property type="evidence" value="ECO:0007669"/>
    <property type="project" value="InterPro"/>
</dbReference>
<dbReference type="Pfam" id="PF01805">
    <property type="entry name" value="Surp"/>
    <property type="match status" value="1"/>
</dbReference>
<dbReference type="SUPFAM" id="SSF109905">
    <property type="entry name" value="Surp module (SWAP domain)"/>
    <property type="match status" value="1"/>
</dbReference>
<dbReference type="AlphaFoldDB" id="F6RQ60"/>
<dbReference type="InterPro" id="IPR040397">
    <property type="entry name" value="SWAP"/>
</dbReference>
<feature type="region of interest" description="Disordered" evidence="1">
    <location>
        <begin position="65"/>
        <end position="98"/>
    </location>
</feature>
<sequence>MEIPATEKMHAIIEKTAKFVSKQGAQMEIVLKAKQSSNSQFQFLQFGHYLNPYYKHIVTRIKEGKYNPEVQETKDKSEAEESDSGSDDDSEGGGYLHPSLFAATHKSREAENLEKTKAIRTVDPNHPLAKLIEKGRAANAVKQHQKMAESMQDYYKSNNTANGNTNAETTNATLPPFMSMSGHTTSIQQPTSTIQSEDTSHTQRYITTAVQIVPPPPDLQPVVENIAR</sequence>
<dbReference type="PROSITE" id="PS50128">
    <property type="entry name" value="SURP"/>
    <property type="match status" value="1"/>
</dbReference>
<accession>F6RQ60</accession>
<dbReference type="PANTHER" id="PTHR13161">
    <property type="entry name" value="SPLICING FACTOR SUPPRESSOR OF WHITE APRICOT"/>
    <property type="match status" value="1"/>
</dbReference>
<dbReference type="SMART" id="SM00648">
    <property type="entry name" value="SWAP"/>
    <property type="match status" value="1"/>
</dbReference>
<dbReference type="Gene3D" id="1.10.10.790">
    <property type="entry name" value="Surp module"/>
    <property type="match status" value="1"/>
</dbReference>
<feature type="domain" description="SURP motif" evidence="2">
    <location>
        <begin position="12"/>
        <end position="54"/>
    </location>
</feature>
<dbReference type="GeneTree" id="ENSGT00940000153892"/>
<proteinExistence type="predicted"/>
<evidence type="ECO:0000313" key="4">
    <source>
        <dbReference type="Proteomes" id="UP000008144"/>
    </source>
</evidence>
<keyword evidence="4" id="KW-1185">Reference proteome</keyword>
<dbReference type="InterPro" id="IPR000061">
    <property type="entry name" value="Surp"/>
</dbReference>
<dbReference type="PANTHER" id="PTHR13161:SF15">
    <property type="entry name" value="SPLICING FACTOR, SUPPRESSOR OF WHITE-APRICOT HOMOLOG"/>
    <property type="match status" value="1"/>
</dbReference>
<dbReference type="GO" id="GO:0003723">
    <property type="term" value="F:RNA binding"/>
    <property type="evidence" value="ECO:0007669"/>
    <property type="project" value="InterPro"/>
</dbReference>
<protein>
    <recommendedName>
        <fullName evidence="2">SURP motif domain-containing protein</fullName>
    </recommendedName>
</protein>
<evidence type="ECO:0000256" key="1">
    <source>
        <dbReference type="SAM" id="MobiDB-lite"/>
    </source>
</evidence>
<reference evidence="3" key="3">
    <citation type="submission" date="2025-08" db="UniProtKB">
        <authorList>
            <consortium name="Ensembl"/>
        </authorList>
    </citation>
    <scope>IDENTIFICATION</scope>
</reference>
<dbReference type="HOGENOM" id="CLU_071752_0_0_1"/>
<name>F6RQ60_CIOIN</name>